<accession>A0A314YTN4</accession>
<dbReference type="OrthoDB" id="2015992at2759"/>
<dbReference type="Proteomes" id="UP000250321">
    <property type="component" value="Unassembled WGS sequence"/>
</dbReference>
<keyword evidence="7" id="KW-1185">Reference proteome</keyword>
<organism evidence="6 7">
    <name type="scientific">Prunus yedoensis var. nudiflora</name>
    <dbReference type="NCBI Taxonomy" id="2094558"/>
    <lineage>
        <taxon>Eukaryota</taxon>
        <taxon>Viridiplantae</taxon>
        <taxon>Streptophyta</taxon>
        <taxon>Embryophyta</taxon>
        <taxon>Tracheophyta</taxon>
        <taxon>Spermatophyta</taxon>
        <taxon>Magnoliopsida</taxon>
        <taxon>eudicotyledons</taxon>
        <taxon>Gunneridae</taxon>
        <taxon>Pentapetalae</taxon>
        <taxon>rosids</taxon>
        <taxon>fabids</taxon>
        <taxon>Rosales</taxon>
        <taxon>Rosaceae</taxon>
        <taxon>Amygdaloideae</taxon>
        <taxon>Amygdaleae</taxon>
        <taxon>Prunus</taxon>
    </lineage>
</organism>
<keyword evidence="3" id="KW-0067">ATP-binding</keyword>
<dbReference type="AlphaFoldDB" id="A0A314YTN4"/>
<evidence type="ECO:0000313" key="7">
    <source>
        <dbReference type="Proteomes" id="UP000250321"/>
    </source>
</evidence>
<proteinExistence type="inferred from homology"/>
<evidence type="ECO:0000256" key="4">
    <source>
        <dbReference type="ARBA" id="ARBA00036539"/>
    </source>
</evidence>
<dbReference type="GO" id="GO:0005739">
    <property type="term" value="C:mitochondrion"/>
    <property type="evidence" value="ECO:0007669"/>
    <property type="project" value="TreeGrafter"/>
</dbReference>
<dbReference type="GO" id="GO:0009396">
    <property type="term" value="P:folic acid-containing compound biosynthetic process"/>
    <property type="evidence" value="ECO:0007669"/>
    <property type="project" value="TreeGrafter"/>
</dbReference>
<evidence type="ECO:0000313" key="6">
    <source>
        <dbReference type="EMBL" id="PQQ08474.1"/>
    </source>
</evidence>
<comment type="catalytic activity">
    <reaction evidence="4">
        <text>(6S)-5-formyl-5,6,7,8-tetrahydrofolate + ATP = (6R)-5,10-methenyltetrahydrofolate + ADP + phosphate</text>
        <dbReference type="Rhea" id="RHEA:10488"/>
        <dbReference type="ChEBI" id="CHEBI:30616"/>
        <dbReference type="ChEBI" id="CHEBI:43474"/>
        <dbReference type="ChEBI" id="CHEBI:57455"/>
        <dbReference type="ChEBI" id="CHEBI:57457"/>
        <dbReference type="ChEBI" id="CHEBI:456216"/>
        <dbReference type="EC" id="6.3.3.2"/>
    </reaction>
</comment>
<comment type="caution">
    <text evidence="6">The sequence shown here is derived from an EMBL/GenBank/DDBJ whole genome shotgun (WGS) entry which is preliminary data.</text>
</comment>
<dbReference type="InterPro" id="IPR024185">
    <property type="entry name" value="FTHF_cligase-like_sf"/>
</dbReference>
<protein>
    <recommendedName>
        <fullName evidence="5">5-formyltetrahydrofolate cyclo-ligase</fullName>
        <ecNumber evidence="5">6.3.3.2</ecNumber>
    </recommendedName>
</protein>
<dbReference type="GO" id="GO:0030272">
    <property type="term" value="F:5-formyltetrahydrofolate cyclo-ligase activity"/>
    <property type="evidence" value="ECO:0007669"/>
    <property type="project" value="UniProtKB-EC"/>
</dbReference>
<name>A0A314YTN4_PRUYE</name>
<dbReference type="GO" id="GO:0005524">
    <property type="term" value="F:ATP binding"/>
    <property type="evidence" value="ECO:0007669"/>
    <property type="project" value="UniProtKB-KW"/>
</dbReference>
<dbReference type="STRING" id="2094558.A0A314YTN4"/>
<keyword evidence="2" id="KW-0547">Nucleotide-binding</keyword>
<dbReference type="InterPro" id="IPR037171">
    <property type="entry name" value="NagB/RpiA_transferase-like"/>
</dbReference>
<gene>
    <name evidence="6" type="ORF">Pyn_19277</name>
</gene>
<dbReference type="PANTHER" id="PTHR23407">
    <property type="entry name" value="ATPASE INHIBITOR/5-FORMYLTETRAHYDROFOLATE CYCLO-LIGASE"/>
    <property type="match status" value="1"/>
</dbReference>
<dbReference type="PANTHER" id="PTHR23407:SF1">
    <property type="entry name" value="5-FORMYLTETRAHYDROFOLATE CYCLO-LIGASE"/>
    <property type="match status" value="1"/>
</dbReference>
<evidence type="ECO:0000256" key="1">
    <source>
        <dbReference type="ARBA" id="ARBA00010638"/>
    </source>
</evidence>
<dbReference type="Gene3D" id="3.40.50.10420">
    <property type="entry name" value="NagB/RpiA/CoA transferase-like"/>
    <property type="match status" value="2"/>
</dbReference>
<evidence type="ECO:0000256" key="2">
    <source>
        <dbReference type="ARBA" id="ARBA00022741"/>
    </source>
</evidence>
<evidence type="ECO:0000256" key="3">
    <source>
        <dbReference type="ARBA" id="ARBA00022840"/>
    </source>
</evidence>
<evidence type="ECO:0000256" key="5">
    <source>
        <dbReference type="ARBA" id="ARBA00038966"/>
    </source>
</evidence>
<reference evidence="6 7" key="1">
    <citation type="submission" date="2018-02" db="EMBL/GenBank/DDBJ databases">
        <title>Draft genome of wild Prunus yedoensis var. nudiflora.</title>
        <authorList>
            <person name="Baek S."/>
            <person name="Kim J.-H."/>
            <person name="Choi K."/>
            <person name="Kim G.-B."/>
            <person name="Cho A."/>
            <person name="Jang H."/>
            <person name="Shin C.-H."/>
            <person name="Yu H.-J."/>
            <person name="Mun J.-H."/>
        </authorList>
    </citation>
    <scope>NUCLEOTIDE SEQUENCE [LARGE SCALE GENOMIC DNA]</scope>
    <source>
        <strain evidence="7">cv. Jeju island</strain>
        <tissue evidence="6">Leaf</tissue>
    </source>
</reference>
<dbReference type="EMBL" id="PJQY01000720">
    <property type="protein sequence ID" value="PQQ08474.1"/>
    <property type="molecule type" value="Genomic_DNA"/>
</dbReference>
<dbReference type="GO" id="GO:0035999">
    <property type="term" value="P:tetrahydrofolate interconversion"/>
    <property type="evidence" value="ECO:0007669"/>
    <property type="project" value="TreeGrafter"/>
</dbReference>
<dbReference type="InterPro" id="IPR002698">
    <property type="entry name" value="FTHF_cligase"/>
</dbReference>
<keyword evidence="6" id="KW-0436">Ligase</keyword>
<dbReference type="Pfam" id="PF01812">
    <property type="entry name" value="5-FTHF_cyc-lig"/>
    <property type="match status" value="1"/>
</dbReference>
<dbReference type="SUPFAM" id="SSF100950">
    <property type="entry name" value="NagB/RpiA/CoA transferase-like"/>
    <property type="match status" value="1"/>
</dbReference>
<comment type="similarity">
    <text evidence="1">Belongs to the 5-formyltetrahydrofolate cyclo-ligase family.</text>
</comment>
<sequence length="259" mass="28678">MTQSCTLATPPSAVAAISLKLSRAAILRPPPSYGPPPSLSTRTITMNINSQEQQQDNLDGIFKQKRILRSKVRKALKAMDPTLRSHEDNAIQSVVLEAPWFRSCQRLCAYICCSGLREVDTSNLLSAILQSPLKEGYVQVRKKLYVPRNRPIDADGNEREDVLQASDPVDLFLLPGLAFDRSGRRLGRGGGYYDTFLKNYQELAKTRNWKQPLLVALSYSVQILDEGVPVTPHDILVDALVSPAGVIPISPAALDRMRP</sequence>
<dbReference type="EC" id="6.3.3.2" evidence="5"/>